<keyword evidence="2" id="KW-1185">Reference proteome</keyword>
<protein>
    <submittedName>
        <fullName evidence="1">Uncharacterized protein</fullName>
    </submittedName>
</protein>
<organism evidence="1 2">
    <name type="scientific">Dryococelus australis</name>
    <dbReference type="NCBI Taxonomy" id="614101"/>
    <lineage>
        <taxon>Eukaryota</taxon>
        <taxon>Metazoa</taxon>
        <taxon>Ecdysozoa</taxon>
        <taxon>Arthropoda</taxon>
        <taxon>Hexapoda</taxon>
        <taxon>Insecta</taxon>
        <taxon>Pterygota</taxon>
        <taxon>Neoptera</taxon>
        <taxon>Polyneoptera</taxon>
        <taxon>Phasmatodea</taxon>
        <taxon>Verophasmatodea</taxon>
        <taxon>Anareolatae</taxon>
        <taxon>Phasmatidae</taxon>
        <taxon>Eurycanthinae</taxon>
        <taxon>Dryococelus</taxon>
    </lineage>
</organism>
<dbReference type="EMBL" id="JARBHB010000014">
    <property type="protein sequence ID" value="KAJ8868343.1"/>
    <property type="molecule type" value="Genomic_DNA"/>
</dbReference>
<gene>
    <name evidence="1" type="ORF">PR048_029859</name>
</gene>
<comment type="caution">
    <text evidence="1">The sequence shown here is derived from an EMBL/GenBank/DDBJ whole genome shotgun (WGS) entry which is preliminary data.</text>
</comment>
<reference evidence="1 2" key="1">
    <citation type="submission" date="2023-02" db="EMBL/GenBank/DDBJ databases">
        <title>LHISI_Scaffold_Assembly.</title>
        <authorList>
            <person name="Stuart O.P."/>
            <person name="Cleave R."/>
            <person name="Magrath M.J.L."/>
            <person name="Mikheyev A.S."/>
        </authorList>
    </citation>
    <scope>NUCLEOTIDE SEQUENCE [LARGE SCALE GENOMIC DNA]</scope>
    <source>
        <strain evidence="1">Daus_M_001</strain>
        <tissue evidence="1">Leg muscle</tissue>
    </source>
</reference>
<evidence type="ECO:0000313" key="2">
    <source>
        <dbReference type="Proteomes" id="UP001159363"/>
    </source>
</evidence>
<sequence>MLLNVEDGFPSSSELGENKNEQFYQSDSDIFMCKLCNRHLEWKNKDDSQQAAKKTFLSKTDEEHKAIKCQAAVPSVYVSGSGDLLSGSAHRKDCVPPLGENMKLKVKAAINDQSIVIVAN</sequence>
<accession>A0ABQ9G7B6</accession>
<evidence type="ECO:0000313" key="1">
    <source>
        <dbReference type="EMBL" id="KAJ8868343.1"/>
    </source>
</evidence>
<dbReference type="Proteomes" id="UP001159363">
    <property type="component" value="Chromosome 13"/>
</dbReference>
<name>A0ABQ9G7B6_9NEOP</name>
<proteinExistence type="predicted"/>